<organism evidence="1">
    <name type="scientific">Solanum lycopersicum</name>
    <name type="common">Tomato</name>
    <name type="synonym">Lycopersicon esculentum</name>
    <dbReference type="NCBI Taxonomy" id="4081"/>
    <lineage>
        <taxon>Eukaryota</taxon>
        <taxon>Viridiplantae</taxon>
        <taxon>Streptophyta</taxon>
        <taxon>Embryophyta</taxon>
        <taxon>Tracheophyta</taxon>
        <taxon>Spermatophyta</taxon>
        <taxon>Magnoliopsida</taxon>
        <taxon>eudicotyledons</taxon>
        <taxon>Gunneridae</taxon>
        <taxon>Pentapetalae</taxon>
        <taxon>asterids</taxon>
        <taxon>lamiids</taxon>
        <taxon>Solanales</taxon>
        <taxon>Solanaceae</taxon>
        <taxon>Solanoideae</taxon>
        <taxon>Solaneae</taxon>
        <taxon>Solanum</taxon>
        <taxon>Solanum subgen. Lycopersicon</taxon>
    </lineage>
</organism>
<dbReference type="AlphaFoldDB" id="A0A3Q7EBT6"/>
<accession>A0A3Q7EBT6</accession>
<dbReference type="Gramene" id="Solyc01g014390.3.1">
    <property type="protein sequence ID" value="Solyc01g014390.3.1"/>
    <property type="gene ID" value="Solyc01g014390.3"/>
</dbReference>
<evidence type="ECO:0000313" key="2">
    <source>
        <dbReference type="Proteomes" id="UP000004994"/>
    </source>
</evidence>
<evidence type="ECO:0000313" key="1">
    <source>
        <dbReference type="EnsemblPlants" id="Solyc01g014390.3.1"/>
    </source>
</evidence>
<dbReference type="PaxDb" id="4081-Solyc01g014390.2.1"/>
<name>A0A3Q7EBT6_SOLLC</name>
<reference evidence="1" key="1">
    <citation type="journal article" date="2012" name="Nature">
        <title>The tomato genome sequence provides insights into fleshy fruit evolution.</title>
        <authorList>
            <consortium name="Tomato Genome Consortium"/>
        </authorList>
    </citation>
    <scope>NUCLEOTIDE SEQUENCE [LARGE SCALE GENOMIC DNA]</scope>
    <source>
        <strain evidence="1">cv. Heinz 1706</strain>
    </source>
</reference>
<protein>
    <submittedName>
        <fullName evidence="1">Uncharacterized protein</fullName>
    </submittedName>
</protein>
<proteinExistence type="predicted"/>
<dbReference type="EnsemblPlants" id="Solyc01g014390.3.1">
    <property type="protein sequence ID" value="Solyc01g014390.3.1"/>
    <property type="gene ID" value="Solyc01g014390.3"/>
</dbReference>
<dbReference type="InParanoid" id="A0A3Q7EBT6"/>
<dbReference type="Proteomes" id="UP000004994">
    <property type="component" value="Chromosome 1"/>
</dbReference>
<keyword evidence="2" id="KW-1185">Reference proteome</keyword>
<reference evidence="1" key="2">
    <citation type="submission" date="2019-01" db="UniProtKB">
        <authorList>
            <consortium name="EnsemblPlants"/>
        </authorList>
    </citation>
    <scope>IDENTIFICATION</scope>
    <source>
        <strain evidence="1">cv. Heinz 1706</strain>
    </source>
</reference>
<sequence length="59" mass="6543">MVVHCQLEDYANGHAVTVSSVLVSTWQQEAEYESGTKSRIVLDVAAGLTYIKEVVCWLD</sequence>